<evidence type="ECO:0000256" key="4">
    <source>
        <dbReference type="ARBA" id="ARBA00022598"/>
    </source>
</evidence>
<dbReference type="EMBL" id="OCMF01000001">
    <property type="protein sequence ID" value="SOC80013.1"/>
    <property type="molecule type" value="Genomic_DNA"/>
</dbReference>
<dbReference type="InterPro" id="IPR044136">
    <property type="entry name" value="Lys-tRNA-ligase_II_N"/>
</dbReference>
<evidence type="ECO:0000256" key="9">
    <source>
        <dbReference type="ARBA" id="ARBA00022917"/>
    </source>
</evidence>
<evidence type="ECO:0000313" key="16">
    <source>
        <dbReference type="Proteomes" id="UP000219193"/>
    </source>
</evidence>
<feature type="binding site" evidence="12">
    <location>
        <position position="430"/>
    </location>
    <ligand>
        <name>Mg(2+)</name>
        <dbReference type="ChEBI" id="CHEBI:18420"/>
        <label>2</label>
    </ligand>
</feature>
<gene>
    <name evidence="12" type="primary">lysS</name>
    <name evidence="15" type="ORF">SAMN06296241_1555</name>
</gene>
<dbReference type="Pfam" id="PF01336">
    <property type="entry name" value="tRNA_anti-codon"/>
    <property type="match status" value="1"/>
</dbReference>
<evidence type="ECO:0000256" key="10">
    <source>
        <dbReference type="ARBA" id="ARBA00023146"/>
    </source>
</evidence>
<dbReference type="InterPro" id="IPR018149">
    <property type="entry name" value="Lys-tRNA-synth_II_C"/>
</dbReference>
<evidence type="ECO:0000256" key="12">
    <source>
        <dbReference type="HAMAP-Rule" id="MF_00252"/>
    </source>
</evidence>
<name>A0A285X3T5_9FLAO</name>
<dbReference type="FunFam" id="3.30.930.10:FF:000238">
    <property type="entry name" value="Lysine--tRNA ligase"/>
    <property type="match status" value="1"/>
</dbReference>
<organism evidence="15 16">
    <name type="scientific">Salinimicrobium sediminis</name>
    <dbReference type="NCBI Taxonomy" id="1343891"/>
    <lineage>
        <taxon>Bacteria</taxon>
        <taxon>Pseudomonadati</taxon>
        <taxon>Bacteroidota</taxon>
        <taxon>Flavobacteriia</taxon>
        <taxon>Flavobacteriales</taxon>
        <taxon>Flavobacteriaceae</taxon>
        <taxon>Salinimicrobium</taxon>
    </lineage>
</organism>
<reference evidence="16" key="1">
    <citation type="submission" date="2017-09" db="EMBL/GenBank/DDBJ databases">
        <authorList>
            <person name="Varghese N."/>
            <person name="Submissions S."/>
        </authorList>
    </citation>
    <scope>NUCLEOTIDE SEQUENCE [LARGE SCALE GENOMIC DNA]</scope>
    <source>
        <strain evidence="16">CGMCC 1.12641</strain>
    </source>
</reference>
<evidence type="ECO:0000313" key="15">
    <source>
        <dbReference type="EMBL" id="SOC80013.1"/>
    </source>
</evidence>
<evidence type="ECO:0000256" key="2">
    <source>
        <dbReference type="ARBA" id="ARBA00008226"/>
    </source>
</evidence>
<keyword evidence="10 12" id="KW-0030">Aminoacyl-tRNA synthetase</keyword>
<protein>
    <recommendedName>
        <fullName evidence="12">Lysine--tRNA ligase</fullName>
        <ecNumber evidence="12">6.1.1.6</ecNumber>
    </recommendedName>
    <alternativeName>
        <fullName evidence="12">Lysyl-tRNA synthetase</fullName>
        <shortName evidence="12">LysRS</shortName>
    </alternativeName>
</protein>
<keyword evidence="8 12" id="KW-0460">Magnesium</keyword>
<evidence type="ECO:0000256" key="13">
    <source>
        <dbReference type="RuleBase" id="RU000336"/>
    </source>
</evidence>
<dbReference type="PRINTS" id="PR00982">
    <property type="entry name" value="TRNASYNTHLYS"/>
</dbReference>
<dbReference type="SUPFAM" id="SSF55681">
    <property type="entry name" value="Class II aaRS and biotin synthetases"/>
    <property type="match status" value="1"/>
</dbReference>
<dbReference type="EC" id="6.1.1.6" evidence="12"/>
<sequence length="582" mass="67177">MPFSLYLCQSKIELYNMHLSEQEIIRREKLDSLRKLNINPYPAALYPVDHTTADIKADFEEDKKVVIAGRLMSRRIQGKASFAEIQDSSGKIQVYFNRDEICPGDDKSKYNDIYKKLLDIGDFIGIEGKLFKTQVGEKTVMVENFTLLSKSLKPLPLPKTDKEGNTFDEFNDPELRYRQRYADLVVNPKVKDIFVKRTKLFNAMRNFFNDKGYFEVETPILQSIPGGAAARPFMTHHNALDIPLYLRIANELYLKRLIVGGFDGVYEFSKNFRNEGMDRTHNPEFTAMEIYVAYKDYNWMMEFTEKLLEHCAVAVNGTTEATFGKHQVDFKAPYARITMTDAIKKFTGFDITGKSEKELFEAAKGMGIEVDETMGKGKLIDEIFGEKCEGNFIQPTFITDYPKEMSPLCKEHRENPELTERFELMVCGKEIANAYSELNDPIDQRNRFEEQLKLSEKGDDEAMFIDHDFLRALEYGMPPTSGLGIGMDRLIMFLTNKQSIQEVLFFPQMRPEKKAATPKPEDFIKIGVPQEWVDTVMHEFGTVAKLKEQKHTQVHQKLNGLRKKNKLPIAALQLDEVEKWFE</sequence>
<dbReference type="Gene3D" id="2.40.50.140">
    <property type="entry name" value="Nucleic acid-binding proteins"/>
    <property type="match status" value="1"/>
</dbReference>
<evidence type="ECO:0000256" key="1">
    <source>
        <dbReference type="ARBA" id="ARBA00004496"/>
    </source>
</evidence>
<dbReference type="Proteomes" id="UP000219193">
    <property type="component" value="Unassembled WGS sequence"/>
</dbReference>
<dbReference type="PANTHER" id="PTHR42918">
    <property type="entry name" value="LYSYL-TRNA SYNTHETASE"/>
    <property type="match status" value="1"/>
</dbReference>
<keyword evidence="16" id="KW-1185">Reference proteome</keyword>
<dbReference type="SUPFAM" id="SSF50249">
    <property type="entry name" value="Nucleic acid-binding proteins"/>
    <property type="match status" value="1"/>
</dbReference>
<feature type="domain" description="Aminoacyl-transfer RNA synthetases class-II family profile" evidence="14">
    <location>
        <begin position="197"/>
        <end position="511"/>
    </location>
</feature>
<comment type="similarity">
    <text evidence="2 12">Belongs to the class-II aminoacyl-tRNA synthetase family.</text>
</comment>
<keyword evidence="7 12" id="KW-0067">ATP-binding</keyword>
<dbReference type="PANTHER" id="PTHR42918:SF15">
    <property type="entry name" value="LYSINE--TRNA LIGASE, CHLOROPLASTIC_MITOCHONDRIAL"/>
    <property type="match status" value="1"/>
</dbReference>
<evidence type="ECO:0000256" key="3">
    <source>
        <dbReference type="ARBA" id="ARBA00022490"/>
    </source>
</evidence>
<dbReference type="PROSITE" id="PS50862">
    <property type="entry name" value="AA_TRNA_LIGASE_II"/>
    <property type="match status" value="1"/>
</dbReference>
<dbReference type="InterPro" id="IPR012340">
    <property type="entry name" value="NA-bd_OB-fold"/>
</dbReference>
<dbReference type="Pfam" id="PF00152">
    <property type="entry name" value="tRNA-synt_2"/>
    <property type="match status" value="1"/>
</dbReference>
<accession>A0A285X3T5</accession>
<dbReference type="CDD" id="cd04322">
    <property type="entry name" value="LysRS_N"/>
    <property type="match status" value="1"/>
</dbReference>
<dbReference type="NCBIfam" id="TIGR00499">
    <property type="entry name" value="lysS_bact"/>
    <property type="match status" value="1"/>
</dbReference>
<dbReference type="GO" id="GO:0006430">
    <property type="term" value="P:lysyl-tRNA aminoacylation"/>
    <property type="evidence" value="ECO:0007669"/>
    <property type="project" value="UniProtKB-UniRule"/>
</dbReference>
<dbReference type="CDD" id="cd00775">
    <property type="entry name" value="LysRS_core"/>
    <property type="match status" value="1"/>
</dbReference>
<dbReference type="InterPro" id="IPR004364">
    <property type="entry name" value="Aa-tRNA-synt_II"/>
</dbReference>
<dbReference type="InterPro" id="IPR004365">
    <property type="entry name" value="NA-bd_OB_tRNA"/>
</dbReference>
<evidence type="ECO:0000256" key="8">
    <source>
        <dbReference type="ARBA" id="ARBA00022842"/>
    </source>
</evidence>
<comment type="subcellular location">
    <subcellularLocation>
        <location evidence="1 12">Cytoplasm</location>
    </subcellularLocation>
</comment>
<dbReference type="InterPro" id="IPR006195">
    <property type="entry name" value="aa-tRNA-synth_II"/>
</dbReference>
<dbReference type="GO" id="GO:0004824">
    <property type="term" value="F:lysine-tRNA ligase activity"/>
    <property type="evidence" value="ECO:0007669"/>
    <property type="project" value="UniProtKB-UniRule"/>
</dbReference>
<comment type="subunit">
    <text evidence="12">Homodimer.</text>
</comment>
<keyword evidence="5 12" id="KW-0479">Metal-binding</keyword>
<proteinExistence type="inferred from homology"/>
<comment type="cofactor">
    <cofactor evidence="12 13">
        <name>Mg(2+)</name>
        <dbReference type="ChEBI" id="CHEBI:18420"/>
    </cofactor>
    <text evidence="12 13">Binds 3 Mg(2+) ions per subunit.</text>
</comment>
<comment type="catalytic activity">
    <reaction evidence="11 12 13">
        <text>tRNA(Lys) + L-lysine + ATP = L-lysyl-tRNA(Lys) + AMP + diphosphate</text>
        <dbReference type="Rhea" id="RHEA:20792"/>
        <dbReference type="Rhea" id="RHEA-COMP:9696"/>
        <dbReference type="Rhea" id="RHEA-COMP:9697"/>
        <dbReference type="ChEBI" id="CHEBI:30616"/>
        <dbReference type="ChEBI" id="CHEBI:32551"/>
        <dbReference type="ChEBI" id="CHEBI:33019"/>
        <dbReference type="ChEBI" id="CHEBI:78442"/>
        <dbReference type="ChEBI" id="CHEBI:78529"/>
        <dbReference type="ChEBI" id="CHEBI:456215"/>
        <dbReference type="EC" id="6.1.1.6"/>
    </reaction>
</comment>
<dbReference type="HAMAP" id="MF_00252">
    <property type="entry name" value="Lys_tRNA_synth_class2"/>
    <property type="match status" value="1"/>
</dbReference>
<dbReference type="InterPro" id="IPR045864">
    <property type="entry name" value="aa-tRNA-synth_II/BPL/LPL"/>
</dbReference>
<feature type="binding site" evidence="12">
    <location>
        <position position="430"/>
    </location>
    <ligand>
        <name>Mg(2+)</name>
        <dbReference type="ChEBI" id="CHEBI:18420"/>
        <label>1</label>
    </ligand>
</feature>
<dbReference type="GO" id="GO:0005524">
    <property type="term" value="F:ATP binding"/>
    <property type="evidence" value="ECO:0007669"/>
    <property type="project" value="UniProtKB-UniRule"/>
</dbReference>
<dbReference type="GO" id="GO:0000049">
    <property type="term" value="F:tRNA binding"/>
    <property type="evidence" value="ECO:0007669"/>
    <property type="project" value="TreeGrafter"/>
</dbReference>
<evidence type="ECO:0000256" key="7">
    <source>
        <dbReference type="ARBA" id="ARBA00022840"/>
    </source>
</evidence>
<keyword evidence="6 12" id="KW-0547">Nucleotide-binding</keyword>
<keyword evidence="4 12" id="KW-0436">Ligase</keyword>
<evidence type="ECO:0000259" key="14">
    <source>
        <dbReference type="PROSITE" id="PS50862"/>
    </source>
</evidence>
<keyword evidence="9 12" id="KW-0648">Protein biosynthesis</keyword>
<evidence type="ECO:0000256" key="11">
    <source>
        <dbReference type="ARBA" id="ARBA00048573"/>
    </source>
</evidence>
<dbReference type="GO" id="GO:0005829">
    <property type="term" value="C:cytosol"/>
    <property type="evidence" value="ECO:0007669"/>
    <property type="project" value="TreeGrafter"/>
</dbReference>
<dbReference type="AlphaFoldDB" id="A0A285X3T5"/>
<evidence type="ECO:0000256" key="6">
    <source>
        <dbReference type="ARBA" id="ARBA00022741"/>
    </source>
</evidence>
<feature type="binding site" evidence="12">
    <location>
        <position position="423"/>
    </location>
    <ligand>
        <name>Mg(2+)</name>
        <dbReference type="ChEBI" id="CHEBI:18420"/>
        <label>1</label>
    </ligand>
</feature>
<dbReference type="NCBIfam" id="NF001756">
    <property type="entry name" value="PRK00484.1"/>
    <property type="match status" value="1"/>
</dbReference>
<dbReference type="FunFam" id="2.40.50.140:FF:000024">
    <property type="entry name" value="Lysine--tRNA ligase"/>
    <property type="match status" value="1"/>
</dbReference>
<dbReference type="InterPro" id="IPR002313">
    <property type="entry name" value="Lys-tRNA-ligase_II"/>
</dbReference>
<dbReference type="Gene3D" id="3.30.930.10">
    <property type="entry name" value="Bira Bifunctional Protein, Domain 2"/>
    <property type="match status" value="1"/>
</dbReference>
<evidence type="ECO:0000256" key="5">
    <source>
        <dbReference type="ARBA" id="ARBA00022723"/>
    </source>
</evidence>
<dbReference type="GO" id="GO:0000287">
    <property type="term" value="F:magnesium ion binding"/>
    <property type="evidence" value="ECO:0007669"/>
    <property type="project" value="UniProtKB-UniRule"/>
</dbReference>
<keyword evidence="3 12" id="KW-0963">Cytoplasm</keyword>